<comment type="caution">
    <text evidence="1">The sequence shown here is derived from an EMBL/GenBank/DDBJ whole genome shotgun (WGS) entry which is preliminary data.</text>
</comment>
<dbReference type="EMBL" id="VOXD01000006">
    <property type="protein sequence ID" value="TXF90588.1"/>
    <property type="molecule type" value="Genomic_DNA"/>
</dbReference>
<gene>
    <name evidence="1" type="ORF">FUA23_05705</name>
</gene>
<reference evidence="1 2" key="1">
    <citation type="submission" date="2019-08" db="EMBL/GenBank/DDBJ databases">
        <title>Lewinella sp. strain SSH13 Genome sequencing and assembly.</title>
        <authorList>
            <person name="Kim I."/>
        </authorList>
    </citation>
    <scope>NUCLEOTIDE SEQUENCE [LARGE SCALE GENOMIC DNA]</scope>
    <source>
        <strain evidence="1 2">SSH13</strain>
    </source>
</reference>
<dbReference type="Proteomes" id="UP000321907">
    <property type="component" value="Unassembled WGS sequence"/>
</dbReference>
<sequence>MSKLTLVLTTALLAFLLGLAVFWGFSKSSAVETQTEATVLLEQIRKVTKLVTVEGDVSELYNSTTTRNVTLYIPLPARLRFDKTATVEVRGKVLVGYNLEQLDIDVDDATRTVLISNLPEPEILAIDHELIYRNLEESWFNSFTADDYSALNKEAKDRLRDEALQSKLIQEARLEGNGLLETIRFLVEASGYSLEIEGEADQPSQG</sequence>
<dbReference type="InterPro" id="IPR025324">
    <property type="entry name" value="DUF4230"/>
</dbReference>
<proteinExistence type="predicted"/>
<dbReference type="RefSeq" id="WP_147929760.1">
    <property type="nucleotide sequence ID" value="NZ_VOXD01000006.1"/>
</dbReference>
<dbReference type="OrthoDB" id="669131at2"/>
<organism evidence="1 2">
    <name type="scientific">Neolewinella aurantiaca</name>
    <dbReference type="NCBI Taxonomy" id="2602767"/>
    <lineage>
        <taxon>Bacteria</taxon>
        <taxon>Pseudomonadati</taxon>
        <taxon>Bacteroidota</taxon>
        <taxon>Saprospiria</taxon>
        <taxon>Saprospirales</taxon>
        <taxon>Lewinellaceae</taxon>
        <taxon>Neolewinella</taxon>
    </lineage>
</organism>
<accession>A0A5C7FJ05</accession>
<evidence type="ECO:0000313" key="2">
    <source>
        <dbReference type="Proteomes" id="UP000321907"/>
    </source>
</evidence>
<dbReference type="Pfam" id="PF14014">
    <property type="entry name" value="DUF4230"/>
    <property type="match status" value="1"/>
</dbReference>
<evidence type="ECO:0000313" key="1">
    <source>
        <dbReference type="EMBL" id="TXF90588.1"/>
    </source>
</evidence>
<keyword evidence="2" id="KW-1185">Reference proteome</keyword>
<protein>
    <submittedName>
        <fullName evidence="1">DUF4230 domain-containing protein</fullName>
    </submittedName>
</protein>
<name>A0A5C7FJ05_9BACT</name>
<dbReference type="AlphaFoldDB" id="A0A5C7FJ05"/>